<sequence>MLSKNGNQFGFEERGRGNLKPIKALISRFMRSGCKIQYLRAQDDDHDLQELLKLIFISLLTQSISNEEEYALKRNG</sequence>
<accession>W2TAJ1</accession>
<evidence type="ECO:0000313" key="2">
    <source>
        <dbReference type="Proteomes" id="UP000053676"/>
    </source>
</evidence>
<dbReference type="AlphaFoldDB" id="W2TAJ1"/>
<keyword evidence="2" id="KW-1185">Reference proteome</keyword>
<proteinExistence type="predicted"/>
<dbReference type="Proteomes" id="UP000053676">
    <property type="component" value="Unassembled WGS sequence"/>
</dbReference>
<protein>
    <submittedName>
        <fullName evidence="1">Uncharacterized protein</fullName>
    </submittedName>
</protein>
<dbReference type="EMBL" id="KI659685">
    <property type="protein sequence ID" value="ETN78853.1"/>
    <property type="molecule type" value="Genomic_DNA"/>
</dbReference>
<organism evidence="1 2">
    <name type="scientific">Necator americanus</name>
    <name type="common">Human hookworm</name>
    <dbReference type="NCBI Taxonomy" id="51031"/>
    <lineage>
        <taxon>Eukaryota</taxon>
        <taxon>Metazoa</taxon>
        <taxon>Ecdysozoa</taxon>
        <taxon>Nematoda</taxon>
        <taxon>Chromadorea</taxon>
        <taxon>Rhabditida</taxon>
        <taxon>Rhabditina</taxon>
        <taxon>Rhabditomorpha</taxon>
        <taxon>Strongyloidea</taxon>
        <taxon>Ancylostomatidae</taxon>
        <taxon>Bunostominae</taxon>
        <taxon>Necator</taxon>
    </lineage>
</organism>
<reference evidence="2" key="1">
    <citation type="journal article" date="2014" name="Nat. Genet.">
        <title>Genome of the human hookworm Necator americanus.</title>
        <authorList>
            <person name="Tang Y.T."/>
            <person name="Gao X."/>
            <person name="Rosa B.A."/>
            <person name="Abubucker S."/>
            <person name="Hallsworth-Pepin K."/>
            <person name="Martin J."/>
            <person name="Tyagi R."/>
            <person name="Heizer E."/>
            <person name="Zhang X."/>
            <person name="Bhonagiri-Palsikar V."/>
            <person name="Minx P."/>
            <person name="Warren W.C."/>
            <person name="Wang Q."/>
            <person name="Zhan B."/>
            <person name="Hotez P.J."/>
            <person name="Sternberg P.W."/>
            <person name="Dougall A."/>
            <person name="Gaze S.T."/>
            <person name="Mulvenna J."/>
            <person name="Sotillo J."/>
            <person name="Ranganathan S."/>
            <person name="Rabelo E.M."/>
            <person name="Wilson R.K."/>
            <person name="Felgner P.L."/>
            <person name="Bethony J."/>
            <person name="Hawdon J.M."/>
            <person name="Gasser R.B."/>
            <person name="Loukas A."/>
            <person name="Mitreva M."/>
        </authorList>
    </citation>
    <scope>NUCLEOTIDE SEQUENCE [LARGE SCALE GENOMIC DNA]</scope>
</reference>
<dbReference type="KEGG" id="nai:NECAME_10078"/>
<gene>
    <name evidence="1" type="ORF">NECAME_10078</name>
</gene>
<name>W2TAJ1_NECAM</name>
<evidence type="ECO:0000313" key="1">
    <source>
        <dbReference type="EMBL" id="ETN78853.1"/>
    </source>
</evidence>